<feature type="compositionally biased region" description="Low complexity" evidence="2">
    <location>
        <begin position="115"/>
        <end position="130"/>
    </location>
</feature>
<gene>
    <name evidence="5" type="ORF">CE169_07190</name>
</gene>
<keyword evidence="3" id="KW-1133">Transmembrane helix</keyword>
<dbReference type="InterPro" id="IPR029050">
    <property type="entry name" value="Immunoprotect_excell_Ig-like"/>
</dbReference>
<evidence type="ECO:0000313" key="5">
    <source>
        <dbReference type="EMBL" id="RDX07457.1"/>
    </source>
</evidence>
<feature type="transmembrane region" description="Helical" evidence="3">
    <location>
        <begin position="29"/>
        <end position="48"/>
    </location>
</feature>
<dbReference type="Gene3D" id="2.60.40.1240">
    <property type="match status" value="1"/>
</dbReference>
<evidence type="ECO:0000256" key="1">
    <source>
        <dbReference type="ARBA" id="ARBA00022729"/>
    </source>
</evidence>
<evidence type="ECO:0000256" key="2">
    <source>
        <dbReference type="SAM" id="MobiDB-lite"/>
    </source>
</evidence>
<keyword evidence="3" id="KW-0812">Transmembrane</keyword>
<protein>
    <submittedName>
        <fullName evidence="5">DUF5067 domain-containing protein</fullName>
    </submittedName>
</protein>
<dbReference type="EMBL" id="NJNR01000037">
    <property type="protein sequence ID" value="RDX07457.1"/>
    <property type="molecule type" value="Genomic_DNA"/>
</dbReference>
<evidence type="ECO:0000313" key="6">
    <source>
        <dbReference type="Proteomes" id="UP000257074"/>
    </source>
</evidence>
<name>A0A3D8TYV2_BIFLN</name>
<evidence type="ECO:0000256" key="3">
    <source>
        <dbReference type="SAM" id="Phobius"/>
    </source>
</evidence>
<sequence>MTAPNDPPSQPLSEQTEVQSQHRVNKSMTALGITGLVLSSIAVLISWVPIVNNFAAILGAIALPFAIAGIVATRRKGKRTGRGIAIAATILAILSIVFTLATQGMYSKAIDDTFGTTNSSTQSSTKGKTQAKGSENTKSADKEGDIDSGNYHIKLVSVTKSSNDYEGKPTAILTYELTNKKNENSNFMDVDIQAFQNGHELDTAIYMDQPEGYDAESSTQTIQPGASKTVTVGYVLEDEISPVSIEASGTLDMSDAKVTGEFSLQ</sequence>
<dbReference type="AlphaFoldDB" id="A0A3D8TYV2"/>
<organism evidence="5 6">
    <name type="scientific">Bifidobacterium longum</name>
    <dbReference type="NCBI Taxonomy" id="216816"/>
    <lineage>
        <taxon>Bacteria</taxon>
        <taxon>Bacillati</taxon>
        <taxon>Actinomycetota</taxon>
        <taxon>Actinomycetes</taxon>
        <taxon>Bifidobacteriales</taxon>
        <taxon>Bifidobacteriaceae</taxon>
        <taxon>Bifidobacterium</taxon>
    </lineage>
</organism>
<keyword evidence="3" id="KW-0472">Membrane</keyword>
<dbReference type="Pfam" id="PF16729">
    <property type="entry name" value="DUF5067"/>
    <property type="match status" value="1"/>
</dbReference>
<keyword evidence="1" id="KW-0732">Signal</keyword>
<evidence type="ECO:0000259" key="4">
    <source>
        <dbReference type="Pfam" id="PF16729"/>
    </source>
</evidence>
<dbReference type="Proteomes" id="UP000257074">
    <property type="component" value="Unassembled WGS sequence"/>
</dbReference>
<comment type="caution">
    <text evidence="5">The sequence shown here is derived from an EMBL/GenBank/DDBJ whole genome shotgun (WGS) entry which is preliminary data.</text>
</comment>
<feature type="transmembrane region" description="Helical" evidence="3">
    <location>
        <begin position="54"/>
        <end position="72"/>
    </location>
</feature>
<feature type="domain" description="DUF5067" evidence="4">
    <location>
        <begin position="129"/>
        <end position="248"/>
    </location>
</feature>
<feature type="region of interest" description="Disordered" evidence="2">
    <location>
        <begin position="115"/>
        <end position="145"/>
    </location>
</feature>
<accession>A0A3D8TYV2</accession>
<dbReference type="InterPro" id="IPR031989">
    <property type="entry name" value="DUF5067"/>
</dbReference>
<feature type="transmembrane region" description="Helical" evidence="3">
    <location>
        <begin position="84"/>
        <end position="106"/>
    </location>
</feature>
<dbReference type="RefSeq" id="WP_115778896.1">
    <property type="nucleotide sequence ID" value="NZ_NJNR01000037.1"/>
</dbReference>
<reference evidence="5 6" key="1">
    <citation type="journal article" date="2017" name="Anaerobe">
        <title>Quantification, isolation and characterization of Bifidobacterium from the vaginal microbiomes of reproductive aged women.</title>
        <authorList>
            <person name="Freitas A.C."/>
            <person name="Hill J.E."/>
        </authorList>
    </citation>
    <scope>NUCLEOTIDE SEQUENCE [LARGE SCALE GENOMIC DNA]</scope>
    <source>
        <strain evidence="5 6">N6D05</strain>
    </source>
</reference>
<proteinExistence type="predicted"/>